<keyword evidence="9" id="KW-1133">Transmembrane helix</keyword>
<comment type="catalytic activity">
    <reaction evidence="1">
        <text>ATP + protein L-histidine = ADP + protein N-phospho-L-histidine.</text>
        <dbReference type="EC" id="2.7.13.3"/>
    </reaction>
</comment>
<dbReference type="GO" id="GO:0016301">
    <property type="term" value="F:kinase activity"/>
    <property type="evidence" value="ECO:0007669"/>
    <property type="project" value="UniProtKB-KW"/>
</dbReference>
<evidence type="ECO:0000313" key="12">
    <source>
        <dbReference type="Proteomes" id="UP001500620"/>
    </source>
</evidence>
<dbReference type="Gene3D" id="1.20.5.1930">
    <property type="match status" value="1"/>
</dbReference>
<keyword evidence="6 11" id="KW-0418">Kinase</keyword>
<evidence type="ECO:0000313" key="11">
    <source>
        <dbReference type="EMBL" id="GAA4261452.1"/>
    </source>
</evidence>
<dbReference type="Proteomes" id="UP001500620">
    <property type="component" value="Unassembled WGS sequence"/>
</dbReference>
<keyword evidence="4" id="KW-0808">Transferase</keyword>
<dbReference type="SUPFAM" id="SSF55874">
    <property type="entry name" value="ATPase domain of HSP90 chaperone/DNA topoisomerase II/histidine kinase"/>
    <property type="match status" value="1"/>
</dbReference>
<evidence type="ECO:0000256" key="4">
    <source>
        <dbReference type="ARBA" id="ARBA00022679"/>
    </source>
</evidence>
<evidence type="ECO:0000256" key="5">
    <source>
        <dbReference type="ARBA" id="ARBA00022741"/>
    </source>
</evidence>
<evidence type="ECO:0000256" key="1">
    <source>
        <dbReference type="ARBA" id="ARBA00000085"/>
    </source>
</evidence>
<accession>A0ABP8DPZ2</accession>
<proteinExistence type="predicted"/>
<organism evidence="11 12">
    <name type="scientific">Dactylosporangium darangshiense</name>
    <dbReference type="NCBI Taxonomy" id="579108"/>
    <lineage>
        <taxon>Bacteria</taxon>
        <taxon>Bacillati</taxon>
        <taxon>Actinomycetota</taxon>
        <taxon>Actinomycetes</taxon>
        <taxon>Micromonosporales</taxon>
        <taxon>Micromonosporaceae</taxon>
        <taxon>Dactylosporangium</taxon>
    </lineage>
</organism>
<evidence type="ECO:0000259" key="10">
    <source>
        <dbReference type="Pfam" id="PF07730"/>
    </source>
</evidence>
<protein>
    <recommendedName>
        <fullName evidence="2">histidine kinase</fullName>
        <ecNumber evidence="2">2.7.13.3</ecNumber>
    </recommendedName>
</protein>
<keyword evidence="8" id="KW-0902">Two-component regulatory system</keyword>
<feature type="transmembrane region" description="Helical" evidence="9">
    <location>
        <begin position="63"/>
        <end position="81"/>
    </location>
</feature>
<keyword evidence="3" id="KW-0597">Phosphoprotein</keyword>
<sequence length="410" mass="42176">MREPPWRARRTVDLLVAGAFGALAVAQTWVEARAGTSAPRVALVAAANLVAAGLLLRRRRIPVTVVLGTAGCAAVVTWAAAHPAGGPLAPAVALYTLAAQAGWRWALSADGAALALLAAADAVRGGPVAGEVAQAMVVLAVATLVGLYAGGRAQVAAAHAARAEQMEREQALRAREAVQAERMWIARELHDSIGHHVSLLVVQAGAVSATVPDDHPARPVLDSMIAGGKEAMTEMRRMVNLLRPVAAGVTSDVVGTTGTGREVDPVVGGTGLPGDPLGPTPGVAEIPALCEHLRRTGLPVEVRMSDGVDVPRTASVAAYRIVQEALTNVVKHAGPVPTVVRVEHNGDILDVRITNAAGRPAEPSHPAMTGGYGHLGMQARVDLFAGRLFAGPVPGGGYAVHATLRLDSRT</sequence>
<dbReference type="RefSeq" id="WP_345138356.1">
    <property type="nucleotide sequence ID" value="NZ_BAABAT010000046.1"/>
</dbReference>
<keyword evidence="5" id="KW-0547">Nucleotide-binding</keyword>
<dbReference type="InterPro" id="IPR050482">
    <property type="entry name" value="Sensor_HK_TwoCompSys"/>
</dbReference>
<keyword evidence="12" id="KW-1185">Reference proteome</keyword>
<feature type="domain" description="Signal transduction histidine kinase subgroup 3 dimerisation and phosphoacceptor" evidence="10">
    <location>
        <begin position="181"/>
        <end position="246"/>
    </location>
</feature>
<reference evidence="12" key="1">
    <citation type="journal article" date="2019" name="Int. J. Syst. Evol. Microbiol.">
        <title>The Global Catalogue of Microorganisms (GCM) 10K type strain sequencing project: providing services to taxonomists for standard genome sequencing and annotation.</title>
        <authorList>
            <consortium name="The Broad Institute Genomics Platform"/>
            <consortium name="The Broad Institute Genome Sequencing Center for Infectious Disease"/>
            <person name="Wu L."/>
            <person name="Ma J."/>
        </authorList>
    </citation>
    <scope>NUCLEOTIDE SEQUENCE [LARGE SCALE GENOMIC DNA]</scope>
    <source>
        <strain evidence="12">JCM 17441</strain>
    </source>
</reference>
<dbReference type="InterPro" id="IPR011712">
    <property type="entry name" value="Sig_transdc_His_kin_sub3_dim/P"/>
</dbReference>
<feature type="transmembrane region" description="Helical" evidence="9">
    <location>
        <begin position="12"/>
        <end position="30"/>
    </location>
</feature>
<dbReference type="PANTHER" id="PTHR24421:SF10">
    <property type="entry name" value="NITRATE_NITRITE SENSOR PROTEIN NARQ"/>
    <property type="match status" value="1"/>
</dbReference>
<evidence type="ECO:0000256" key="2">
    <source>
        <dbReference type="ARBA" id="ARBA00012438"/>
    </source>
</evidence>
<dbReference type="InterPro" id="IPR036890">
    <property type="entry name" value="HATPase_C_sf"/>
</dbReference>
<dbReference type="EMBL" id="BAABAT010000046">
    <property type="protein sequence ID" value="GAA4261452.1"/>
    <property type="molecule type" value="Genomic_DNA"/>
</dbReference>
<dbReference type="Pfam" id="PF07730">
    <property type="entry name" value="HisKA_3"/>
    <property type="match status" value="1"/>
</dbReference>
<evidence type="ECO:0000256" key="8">
    <source>
        <dbReference type="ARBA" id="ARBA00023012"/>
    </source>
</evidence>
<evidence type="ECO:0000256" key="6">
    <source>
        <dbReference type="ARBA" id="ARBA00022777"/>
    </source>
</evidence>
<comment type="caution">
    <text evidence="11">The sequence shown here is derived from an EMBL/GenBank/DDBJ whole genome shotgun (WGS) entry which is preliminary data.</text>
</comment>
<evidence type="ECO:0000256" key="7">
    <source>
        <dbReference type="ARBA" id="ARBA00022840"/>
    </source>
</evidence>
<evidence type="ECO:0000256" key="3">
    <source>
        <dbReference type="ARBA" id="ARBA00022553"/>
    </source>
</evidence>
<keyword evidence="9" id="KW-0812">Transmembrane</keyword>
<dbReference type="CDD" id="cd16917">
    <property type="entry name" value="HATPase_UhpB-NarQ-NarX-like"/>
    <property type="match status" value="1"/>
</dbReference>
<feature type="transmembrane region" description="Helical" evidence="9">
    <location>
        <begin position="36"/>
        <end position="56"/>
    </location>
</feature>
<keyword evidence="7" id="KW-0067">ATP-binding</keyword>
<name>A0ABP8DPZ2_9ACTN</name>
<dbReference type="PANTHER" id="PTHR24421">
    <property type="entry name" value="NITRATE/NITRITE SENSOR PROTEIN NARX-RELATED"/>
    <property type="match status" value="1"/>
</dbReference>
<evidence type="ECO:0000256" key="9">
    <source>
        <dbReference type="SAM" id="Phobius"/>
    </source>
</evidence>
<keyword evidence="9" id="KW-0472">Membrane</keyword>
<gene>
    <name evidence="11" type="ORF">GCM10022255_094090</name>
</gene>
<dbReference type="EC" id="2.7.13.3" evidence="2"/>
<dbReference type="Gene3D" id="3.30.565.10">
    <property type="entry name" value="Histidine kinase-like ATPase, C-terminal domain"/>
    <property type="match status" value="1"/>
</dbReference>